<feature type="non-terminal residue" evidence="9">
    <location>
        <position position="1"/>
    </location>
</feature>
<dbReference type="GO" id="GO:0055085">
    <property type="term" value="P:transmembrane transport"/>
    <property type="evidence" value="ECO:0007669"/>
    <property type="project" value="InterPro"/>
</dbReference>
<protein>
    <submittedName>
        <fullName evidence="9">ABC transporter permease subunit</fullName>
    </submittedName>
</protein>
<comment type="similarity">
    <text evidence="7">Belongs to the binding-protein-dependent transport system permease family.</text>
</comment>
<evidence type="ECO:0000256" key="5">
    <source>
        <dbReference type="ARBA" id="ARBA00022989"/>
    </source>
</evidence>
<dbReference type="InterPro" id="IPR000515">
    <property type="entry name" value="MetI-like"/>
</dbReference>
<evidence type="ECO:0000256" key="3">
    <source>
        <dbReference type="ARBA" id="ARBA00022475"/>
    </source>
</evidence>
<dbReference type="GO" id="GO:0005886">
    <property type="term" value="C:plasma membrane"/>
    <property type="evidence" value="ECO:0007669"/>
    <property type="project" value="UniProtKB-SubCell"/>
</dbReference>
<evidence type="ECO:0000256" key="1">
    <source>
        <dbReference type="ARBA" id="ARBA00004651"/>
    </source>
</evidence>
<evidence type="ECO:0000313" key="9">
    <source>
        <dbReference type="EMBL" id="MCF5628365.1"/>
    </source>
</evidence>
<evidence type="ECO:0000313" key="10">
    <source>
        <dbReference type="Proteomes" id="UP000814010"/>
    </source>
</evidence>
<dbReference type="RefSeq" id="WP_236452436.1">
    <property type="nucleotide sequence ID" value="NZ_WKAE01000019.1"/>
</dbReference>
<comment type="subcellular location">
    <subcellularLocation>
        <location evidence="1 7">Cell membrane</location>
        <topology evidence="1 7">Multi-pass membrane protein</topology>
    </subcellularLocation>
</comment>
<reference evidence="9" key="1">
    <citation type="submission" date="2019-11" db="EMBL/GenBank/DDBJ databases">
        <title>Epiphytic Pseudomonas syringae from cherry orchards.</title>
        <authorList>
            <person name="Hulin M.T."/>
        </authorList>
    </citation>
    <scope>NUCLEOTIDE SEQUENCE</scope>
    <source>
        <strain evidence="9">PA-2-5E</strain>
    </source>
</reference>
<gene>
    <name evidence="9" type="ORF">GIV53_03360</name>
</gene>
<accession>A0A9Q4A1D0</accession>
<feature type="transmembrane region" description="Helical" evidence="7">
    <location>
        <begin position="66"/>
        <end position="85"/>
    </location>
</feature>
<dbReference type="InterPro" id="IPR035906">
    <property type="entry name" value="MetI-like_sf"/>
</dbReference>
<dbReference type="Pfam" id="PF00528">
    <property type="entry name" value="BPD_transp_1"/>
    <property type="match status" value="1"/>
</dbReference>
<dbReference type="CDD" id="cd06261">
    <property type="entry name" value="TM_PBP2"/>
    <property type="match status" value="1"/>
</dbReference>
<dbReference type="Proteomes" id="UP000814010">
    <property type="component" value="Unassembled WGS sequence"/>
</dbReference>
<sequence length="122" mass="13136">VLALWFSTTGVLAKLFAEAVEAIEPGPVEGVRATGASALQEVIYGVIPQVMPLWISYALYRFESNVRSATVVGMVGAGGIGVILWENIRSFAFVQTSAVLLVIIVVVSVIDVVSQRLRKQFI</sequence>
<keyword evidence="6 7" id="KW-0472">Membrane</keyword>
<evidence type="ECO:0000259" key="8">
    <source>
        <dbReference type="PROSITE" id="PS50928"/>
    </source>
</evidence>
<dbReference type="Gene3D" id="1.10.3720.10">
    <property type="entry name" value="MetI-like"/>
    <property type="match status" value="1"/>
</dbReference>
<evidence type="ECO:0000256" key="6">
    <source>
        <dbReference type="ARBA" id="ARBA00023136"/>
    </source>
</evidence>
<name>A0A9Q4A1D0_PSESX</name>
<dbReference type="EMBL" id="WKAE01000019">
    <property type="protein sequence ID" value="MCF5628365.1"/>
    <property type="molecule type" value="Genomic_DNA"/>
</dbReference>
<feature type="transmembrane region" description="Helical" evidence="7">
    <location>
        <begin position="91"/>
        <end position="113"/>
    </location>
</feature>
<dbReference type="SUPFAM" id="SSF161098">
    <property type="entry name" value="MetI-like"/>
    <property type="match status" value="1"/>
</dbReference>
<dbReference type="PROSITE" id="PS50928">
    <property type="entry name" value="ABC_TM1"/>
    <property type="match status" value="1"/>
</dbReference>
<organism evidence="9 10">
    <name type="scientific">Pseudomonas syringae</name>
    <dbReference type="NCBI Taxonomy" id="317"/>
    <lineage>
        <taxon>Bacteria</taxon>
        <taxon>Pseudomonadati</taxon>
        <taxon>Pseudomonadota</taxon>
        <taxon>Gammaproteobacteria</taxon>
        <taxon>Pseudomonadales</taxon>
        <taxon>Pseudomonadaceae</taxon>
        <taxon>Pseudomonas</taxon>
    </lineage>
</organism>
<keyword evidence="4 7" id="KW-0812">Transmembrane</keyword>
<dbReference type="PANTHER" id="PTHR30043">
    <property type="entry name" value="PHOSPHONATES TRANSPORT SYSTEM PERMEASE PROTEIN"/>
    <property type="match status" value="1"/>
</dbReference>
<keyword evidence="2 7" id="KW-0813">Transport</keyword>
<feature type="domain" description="ABC transmembrane type-1" evidence="8">
    <location>
        <begin position="1"/>
        <end position="114"/>
    </location>
</feature>
<keyword evidence="3" id="KW-1003">Cell membrane</keyword>
<evidence type="ECO:0000256" key="2">
    <source>
        <dbReference type="ARBA" id="ARBA00022448"/>
    </source>
</evidence>
<dbReference type="PANTHER" id="PTHR30043:SF1">
    <property type="entry name" value="ABC TRANSPORT SYSTEM PERMEASE PROTEIN P69"/>
    <property type="match status" value="1"/>
</dbReference>
<dbReference type="AlphaFoldDB" id="A0A9Q4A1D0"/>
<comment type="caution">
    <text evidence="9">The sequence shown here is derived from an EMBL/GenBank/DDBJ whole genome shotgun (WGS) entry which is preliminary data.</text>
</comment>
<evidence type="ECO:0000256" key="7">
    <source>
        <dbReference type="RuleBase" id="RU363032"/>
    </source>
</evidence>
<evidence type="ECO:0000256" key="4">
    <source>
        <dbReference type="ARBA" id="ARBA00022692"/>
    </source>
</evidence>
<keyword evidence="5 7" id="KW-1133">Transmembrane helix</keyword>
<proteinExistence type="inferred from homology"/>